<reference evidence="3" key="1">
    <citation type="journal article" date="2019" name="Int. J. Syst. Evol. Microbiol.">
        <title>The Global Catalogue of Microorganisms (GCM) 10K type strain sequencing project: providing services to taxonomists for standard genome sequencing and annotation.</title>
        <authorList>
            <consortium name="The Broad Institute Genomics Platform"/>
            <consortium name="The Broad Institute Genome Sequencing Center for Infectious Disease"/>
            <person name="Wu L."/>
            <person name="Ma J."/>
        </authorList>
    </citation>
    <scope>NUCLEOTIDE SEQUENCE [LARGE SCALE GENOMIC DNA]</scope>
    <source>
        <strain evidence="3">CGMCC 1.12791</strain>
    </source>
</reference>
<keyword evidence="3" id="KW-1185">Reference proteome</keyword>
<feature type="domain" description="Recombinase zinc beta ribbon" evidence="1">
    <location>
        <begin position="47"/>
        <end position="94"/>
    </location>
</feature>
<sequence>MYYGKVTFKGEVIADSIYPALVDEDTWLAAQANLANDSAGTNTRRYLLSGILKCRYCLSPMKGNPSNQMYRCSTTYGGCGRLSVRIAQADRWIVWAALDWARSSRTTLPAPKRDYKAEEASLRAERAKWQEGYRAGLYTLAEAQGPIRELDAKIKAVAKEAVKSKPRMNAVTKRLLDYQKMNLAQKRAFISEQITDVVVGPALSRGNQPFNPARFEVHYTDGSIVTLSRDLDPEDM</sequence>
<name>A0ABQ3HNA6_9ACTN</name>
<dbReference type="EMBL" id="BNAD01000010">
    <property type="protein sequence ID" value="GHE18378.1"/>
    <property type="molecule type" value="Genomic_DNA"/>
</dbReference>
<proteinExistence type="predicted"/>
<evidence type="ECO:0000313" key="2">
    <source>
        <dbReference type="EMBL" id="GHE18378.1"/>
    </source>
</evidence>
<dbReference type="InterPro" id="IPR025827">
    <property type="entry name" value="Zn_ribbon_recom_dom"/>
</dbReference>
<evidence type="ECO:0000313" key="3">
    <source>
        <dbReference type="Proteomes" id="UP000597341"/>
    </source>
</evidence>
<evidence type="ECO:0000259" key="1">
    <source>
        <dbReference type="Pfam" id="PF13408"/>
    </source>
</evidence>
<comment type="caution">
    <text evidence="2">The sequence shown here is derived from an EMBL/GenBank/DDBJ whole genome shotgun (WGS) entry which is preliminary data.</text>
</comment>
<protein>
    <recommendedName>
        <fullName evidence="1">Recombinase zinc beta ribbon domain-containing protein</fullName>
    </recommendedName>
</protein>
<dbReference type="Proteomes" id="UP000597341">
    <property type="component" value="Unassembled WGS sequence"/>
</dbReference>
<accession>A0ABQ3HNA6</accession>
<dbReference type="Pfam" id="PF13408">
    <property type="entry name" value="Zn_ribbon_recom"/>
    <property type="match status" value="1"/>
</dbReference>
<gene>
    <name evidence="2" type="ORF">GCM10011376_29880</name>
</gene>
<organism evidence="2 3">
    <name type="scientific">Nocardioides flavus</name>
    <name type="common">ex Wang et al. 2016</name>
    <dbReference type="NCBI Taxonomy" id="2058780"/>
    <lineage>
        <taxon>Bacteria</taxon>
        <taxon>Bacillati</taxon>
        <taxon>Actinomycetota</taxon>
        <taxon>Actinomycetes</taxon>
        <taxon>Propionibacteriales</taxon>
        <taxon>Nocardioidaceae</taxon>
        <taxon>Nocardioides</taxon>
    </lineage>
</organism>